<gene>
    <name evidence="1" type="ORF">UFOVP840_39</name>
</gene>
<proteinExistence type="predicted"/>
<name>A0A6J5P5V1_9CAUD</name>
<organism evidence="1">
    <name type="scientific">uncultured Caudovirales phage</name>
    <dbReference type="NCBI Taxonomy" id="2100421"/>
    <lineage>
        <taxon>Viruses</taxon>
        <taxon>Duplodnaviria</taxon>
        <taxon>Heunggongvirae</taxon>
        <taxon>Uroviricota</taxon>
        <taxon>Caudoviricetes</taxon>
        <taxon>Peduoviridae</taxon>
        <taxon>Maltschvirus</taxon>
        <taxon>Maltschvirus maltsch</taxon>
    </lineage>
</organism>
<protein>
    <submittedName>
        <fullName evidence="1">Uncharacterized protein</fullName>
    </submittedName>
</protein>
<dbReference type="EMBL" id="LR796785">
    <property type="protein sequence ID" value="CAB4166567.1"/>
    <property type="molecule type" value="Genomic_DNA"/>
</dbReference>
<accession>A0A6J5P5V1</accession>
<sequence>MAASYITSGVISDATASQDTGALCTGIGVGPAFNHSGPNAEQGLTAAAFTAARLGDATAGVVYALGTGYGTSKGVRYVQASGAVADGAVVTAGWVNRSGRALVSGDYVWAVAA</sequence>
<evidence type="ECO:0000313" key="1">
    <source>
        <dbReference type="EMBL" id="CAB4166567.1"/>
    </source>
</evidence>
<reference evidence="1" key="1">
    <citation type="submission" date="2020-04" db="EMBL/GenBank/DDBJ databases">
        <authorList>
            <person name="Chiriac C."/>
            <person name="Salcher M."/>
            <person name="Ghai R."/>
            <person name="Kavagutti S V."/>
        </authorList>
    </citation>
    <scope>NUCLEOTIDE SEQUENCE</scope>
</reference>